<protein>
    <submittedName>
        <fullName evidence="1">Uncharacterized protein</fullName>
    </submittedName>
</protein>
<keyword evidence="2" id="KW-1185">Reference proteome</keyword>
<dbReference type="EMBL" id="WQMT02000006">
    <property type="protein sequence ID" value="KAG9221517.1"/>
    <property type="molecule type" value="Genomic_DNA"/>
</dbReference>
<evidence type="ECO:0000313" key="2">
    <source>
        <dbReference type="Proteomes" id="UP000824881"/>
    </source>
</evidence>
<sequence length="236" mass="25204">MQFSKSLAFLVATLATSLTVARSANPPGNWGVLLFPNFAALDVFGPIEALNLLSETVPLNLSLIAKTLDPVPTQPHVPGEVSNFTQSVVPTHTLANAPSDIEVLLIPGPGPRAPDLRDEIAFIRDTYPRLKYLIAVCTGAWLAADSGVLDGHNATTNKAAWAERPVNNTVNWIAHARWVVDGNIWTSSGISAGIDAALAFVGEIYGEGLATDVANAMEYERNTDPTRDPFADLYGL</sequence>
<name>A0ACB7ITB8_PLECO</name>
<evidence type="ECO:0000313" key="1">
    <source>
        <dbReference type="EMBL" id="KAG9221517.1"/>
    </source>
</evidence>
<dbReference type="Proteomes" id="UP000824881">
    <property type="component" value="Unassembled WGS sequence"/>
</dbReference>
<comment type="caution">
    <text evidence="1">The sequence shown here is derived from an EMBL/GenBank/DDBJ whole genome shotgun (WGS) entry which is preliminary data.</text>
</comment>
<reference evidence="1 2" key="1">
    <citation type="journal article" date="2021" name="Appl. Environ. Microbiol.">
        <title>Genetic linkage and physical mapping for an oyster mushroom Pleurotus cornucopiae and QTL analysis for the trait cap color.</title>
        <authorList>
            <person name="Zhang Y."/>
            <person name="Gao W."/>
            <person name="Sonnenberg A."/>
            <person name="Chen Q."/>
            <person name="Zhang J."/>
            <person name="Huang C."/>
        </authorList>
    </citation>
    <scope>NUCLEOTIDE SEQUENCE [LARGE SCALE GENOMIC DNA]</scope>
    <source>
        <strain evidence="1">CCMSSC00406</strain>
    </source>
</reference>
<proteinExistence type="predicted"/>
<gene>
    <name evidence="1" type="ORF">CCMSSC00406_0009340</name>
</gene>
<accession>A0ACB7ITB8</accession>
<organism evidence="1 2">
    <name type="scientific">Pleurotus cornucopiae</name>
    <name type="common">Cornucopia mushroom</name>
    <dbReference type="NCBI Taxonomy" id="5321"/>
    <lineage>
        <taxon>Eukaryota</taxon>
        <taxon>Fungi</taxon>
        <taxon>Dikarya</taxon>
        <taxon>Basidiomycota</taxon>
        <taxon>Agaricomycotina</taxon>
        <taxon>Agaricomycetes</taxon>
        <taxon>Agaricomycetidae</taxon>
        <taxon>Agaricales</taxon>
        <taxon>Pleurotineae</taxon>
        <taxon>Pleurotaceae</taxon>
        <taxon>Pleurotus</taxon>
    </lineage>
</organism>